<evidence type="ECO:0000259" key="10">
    <source>
        <dbReference type="SMART" id="SM01320"/>
    </source>
</evidence>
<feature type="transmembrane region" description="Helical" evidence="8">
    <location>
        <begin position="194"/>
        <end position="214"/>
    </location>
</feature>
<feature type="transmembrane region" description="Helical" evidence="8">
    <location>
        <begin position="443"/>
        <end position="466"/>
    </location>
</feature>
<evidence type="ECO:0000256" key="4">
    <source>
        <dbReference type="ARBA" id="ARBA00022729"/>
    </source>
</evidence>
<evidence type="ECO:0000256" key="9">
    <source>
        <dbReference type="SAM" id="SignalP"/>
    </source>
</evidence>
<feature type="compositionally biased region" description="Polar residues" evidence="7">
    <location>
        <begin position="766"/>
        <end position="777"/>
    </location>
</feature>
<feature type="transmembrane region" description="Helical" evidence="8">
    <location>
        <begin position="360"/>
        <end position="386"/>
    </location>
</feature>
<feature type="transmembrane region" description="Helical" evidence="8">
    <location>
        <begin position="407"/>
        <end position="431"/>
    </location>
</feature>
<feature type="region of interest" description="Disordered" evidence="7">
    <location>
        <begin position="803"/>
        <end position="909"/>
    </location>
</feature>
<evidence type="ECO:0000313" key="11">
    <source>
        <dbReference type="EMBL" id="KAF2036068.1"/>
    </source>
</evidence>
<keyword evidence="4 9" id="KW-0732">Signal</keyword>
<dbReference type="GO" id="GO:0016020">
    <property type="term" value="C:membrane"/>
    <property type="evidence" value="ECO:0007669"/>
    <property type="project" value="UniProtKB-SubCell"/>
</dbReference>
<dbReference type="PANTHER" id="PTHR31145:SF7">
    <property type="entry name" value="TRP-LIKE ION CHANNEL"/>
    <property type="match status" value="1"/>
</dbReference>
<name>A0A9P4HK68_9PLEO</name>
<keyword evidence="6 8" id="KW-0472">Membrane</keyword>
<evidence type="ECO:0000256" key="6">
    <source>
        <dbReference type="ARBA" id="ARBA00023136"/>
    </source>
</evidence>
<keyword evidence="3 8" id="KW-0812">Transmembrane</keyword>
<evidence type="ECO:0000256" key="3">
    <source>
        <dbReference type="ARBA" id="ARBA00022692"/>
    </source>
</evidence>
<dbReference type="AlphaFoldDB" id="A0A9P4HK68"/>
<feature type="domain" description="ML-like" evidence="10">
    <location>
        <begin position="48"/>
        <end position="189"/>
    </location>
</feature>
<keyword evidence="5 8" id="KW-1133">Transmembrane helix</keyword>
<sequence>MPRTLPRSLYALWLVLLCLASTVVAEEPEYVVATINGQQWRVRDDRQPSLFTGDFGDCLGESVINVTRFDAAYYRDNMTVLFHLQGETALTNESIMMSIGVYAYGENRFELLFNPCNANIDSLCPARANLPIEAQGIIPINENDVSGIPDLALSIPDFEGQAILRLFSNSTQVEIGCFAAQITNGNSFRQKVEVGTVLGLFTLMAAVSSFTTAVYGDDIADMRKHYAHSPSVMMVFAVWHYIYFSGALSLNWPNVLVAFWSNYAWTAGMIYSEHMQNTINNFVGSNKGNTSHVGAAGVGENNPGLGGGYNIHAIYRREIADPYSGFTYTGQPVKPGLPLPGNFSGFAGTLAPDRIPASNAFMTCLLWFLILVGCIVATILVFKVVLEGLSRAKIIRKNRLSFFRAHFVRYAVLAVLRATFIGFFTLAFVSMFQFSYLRSPGPVAVACAVFLLVGLGIGSAAGLACYGRVSKGKHAFEPDRLNIEKTKICKIIPWFAVSRGSEVPRSEDRAYVGSVPWWTLRTAGEKSIHEDERFIKSYGWLASRYRRTRWWFFTVWLVYEFTRASIMAGSSGRPLVQVFGLLGVEAVALLGTVCLRPFEGQRLNVVLVYLLGFSKMATIALSAAFDTHYNLPRIPATVVGIVIIVIQGLLTIVVLLIVAIGAITTFYSDTRNREVIRPRRWMLSRQRYFERINRQAPDIPQPRSVKVKPVQEVQKGPYFSVNQVRRLPKVEDEDIEFLEEIHHGSTRRLSDSSQTQGEDDERPVQRNRSASNQSVASYSALPRAARFHRPSWTSRDFVDARKAGRVRAMSNTSVPTPDGGNRENAARQPSPLSADASRAITPTSSPVPHPYEGEGLSPFRQRARQRSIPSRSSSRPPLETSISEEEVPPIPRKVSKSSIRLVMNTEETE</sequence>
<protein>
    <submittedName>
        <fullName evidence="11">TRP-domain-containing protein</fullName>
    </submittedName>
</protein>
<dbReference type="OrthoDB" id="5377623at2759"/>
<evidence type="ECO:0000256" key="2">
    <source>
        <dbReference type="ARBA" id="ARBA00010642"/>
    </source>
</evidence>
<reference evidence="11" key="1">
    <citation type="journal article" date="2020" name="Stud. Mycol.">
        <title>101 Dothideomycetes genomes: a test case for predicting lifestyles and emergence of pathogens.</title>
        <authorList>
            <person name="Haridas S."/>
            <person name="Albert R."/>
            <person name="Binder M."/>
            <person name="Bloem J."/>
            <person name="Labutti K."/>
            <person name="Salamov A."/>
            <person name="Andreopoulos B."/>
            <person name="Baker S."/>
            <person name="Barry K."/>
            <person name="Bills G."/>
            <person name="Bluhm B."/>
            <person name="Cannon C."/>
            <person name="Castanera R."/>
            <person name="Culley D."/>
            <person name="Daum C."/>
            <person name="Ezra D."/>
            <person name="Gonzalez J."/>
            <person name="Henrissat B."/>
            <person name="Kuo A."/>
            <person name="Liang C."/>
            <person name="Lipzen A."/>
            <person name="Lutzoni F."/>
            <person name="Magnuson J."/>
            <person name="Mondo S."/>
            <person name="Nolan M."/>
            <person name="Ohm R."/>
            <person name="Pangilinan J."/>
            <person name="Park H.-J."/>
            <person name="Ramirez L."/>
            <person name="Alfaro M."/>
            <person name="Sun H."/>
            <person name="Tritt A."/>
            <person name="Yoshinaga Y."/>
            <person name="Zwiers L.-H."/>
            <person name="Turgeon B."/>
            <person name="Goodwin S."/>
            <person name="Spatafora J."/>
            <person name="Crous P."/>
            <person name="Grigoriev I."/>
        </authorList>
    </citation>
    <scope>NUCLEOTIDE SEQUENCE</scope>
    <source>
        <strain evidence="11">CBS 110217</strain>
    </source>
</reference>
<dbReference type="Pfam" id="PF06011">
    <property type="entry name" value="TRP"/>
    <property type="match status" value="1"/>
</dbReference>
<dbReference type="InterPro" id="IPR032800">
    <property type="entry name" value="TRP_N"/>
</dbReference>
<accession>A0A9P4HK68</accession>
<dbReference type="InterPro" id="IPR010308">
    <property type="entry name" value="TRP_C"/>
</dbReference>
<dbReference type="Pfam" id="PF14558">
    <property type="entry name" value="TRP_N"/>
    <property type="match status" value="1"/>
</dbReference>
<comment type="caution">
    <text evidence="11">The sequence shown here is derived from an EMBL/GenBank/DDBJ whole genome shotgun (WGS) entry which is preliminary data.</text>
</comment>
<evidence type="ECO:0000313" key="12">
    <source>
        <dbReference type="Proteomes" id="UP000799777"/>
    </source>
</evidence>
<feature type="transmembrane region" description="Helical" evidence="8">
    <location>
        <begin position="607"/>
        <end position="625"/>
    </location>
</feature>
<dbReference type="PANTHER" id="PTHR31145">
    <property type="entry name" value="INTEGRAL MEMBRANE PROTEIN (AFU_ORTHOLOGUE AFUA_7G01610)"/>
    <property type="match status" value="1"/>
</dbReference>
<feature type="chain" id="PRO_5040368991" evidence="9">
    <location>
        <begin position="26"/>
        <end position="909"/>
    </location>
</feature>
<dbReference type="SMART" id="SM01320">
    <property type="entry name" value="TRP_N"/>
    <property type="match status" value="1"/>
</dbReference>
<feature type="signal peptide" evidence="9">
    <location>
        <begin position="1"/>
        <end position="25"/>
    </location>
</feature>
<keyword evidence="12" id="KW-1185">Reference proteome</keyword>
<dbReference type="GO" id="GO:0055085">
    <property type="term" value="P:transmembrane transport"/>
    <property type="evidence" value="ECO:0007669"/>
    <property type="project" value="TreeGrafter"/>
</dbReference>
<feature type="transmembrane region" description="Helical" evidence="8">
    <location>
        <begin position="637"/>
        <end position="667"/>
    </location>
</feature>
<dbReference type="InterPro" id="IPR040241">
    <property type="entry name" value="TRP_Flc/Pkd2-like"/>
</dbReference>
<feature type="region of interest" description="Disordered" evidence="7">
    <location>
        <begin position="741"/>
        <end position="777"/>
    </location>
</feature>
<dbReference type="GO" id="GO:0009272">
    <property type="term" value="P:fungal-type cell wall biogenesis"/>
    <property type="evidence" value="ECO:0007669"/>
    <property type="project" value="TreeGrafter"/>
</dbReference>
<comment type="subcellular location">
    <subcellularLocation>
        <location evidence="1">Membrane</location>
        <topology evidence="1">Multi-pass membrane protein</topology>
    </subcellularLocation>
</comment>
<dbReference type="EMBL" id="ML978155">
    <property type="protein sequence ID" value="KAF2036068.1"/>
    <property type="molecule type" value="Genomic_DNA"/>
</dbReference>
<feature type="transmembrane region" description="Helical" evidence="8">
    <location>
        <begin position="575"/>
        <end position="595"/>
    </location>
</feature>
<feature type="compositionally biased region" description="Low complexity" evidence="7">
    <location>
        <begin position="866"/>
        <end position="877"/>
    </location>
</feature>
<evidence type="ECO:0000256" key="7">
    <source>
        <dbReference type="SAM" id="MobiDB-lite"/>
    </source>
</evidence>
<evidence type="ECO:0000256" key="5">
    <source>
        <dbReference type="ARBA" id="ARBA00022989"/>
    </source>
</evidence>
<evidence type="ECO:0000256" key="8">
    <source>
        <dbReference type="SAM" id="Phobius"/>
    </source>
</evidence>
<comment type="similarity">
    <text evidence="2">Belongs to the transient receptor potential (TRP) ion channel family.</text>
</comment>
<organism evidence="11 12">
    <name type="scientific">Setomelanomma holmii</name>
    <dbReference type="NCBI Taxonomy" id="210430"/>
    <lineage>
        <taxon>Eukaryota</taxon>
        <taxon>Fungi</taxon>
        <taxon>Dikarya</taxon>
        <taxon>Ascomycota</taxon>
        <taxon>Pezizomycotina</taxon>
        <taxon>Dothideomycetes</taxon>
        <taxon>Pleosporomycetidae</taxon>
        <taxon>Pleosporales</taxon>
        <taxon>Pleosporineae</taxon>
        <taxon>Phaeosphaeriaceae</taxon>
        <taxon>Setomelanomma</taxon>
    </lineage>
</organism>
<evidence type="ECO:0000256" key="1">
    <source>
        <dbReference type="ARBA" id="ARBA00004141"/>
    </source>
</evidence>
<gene>
    <name evidence="11" type="ORF">EK21DRAFT_52932</name>
</gene>
<proteinExistence type="inferred from homology"/>
<feature type="transmembrane region" description="Helical" evidence="8">
    <location>
        <begin position="550"/>
        <end position="569"/>
    </location>
</feature>
<dbReference type="Proteomes" id="UP000799777">
    <property type="component" value="Unassembled WGS sequence"/>
</dbReference>